<comment type="caution">
    <text evidence="1">The sequence shown here is derived from an EMBL/GenBank/DDBJ whole genome shotgun (WGS) entry which is preliminary data.</text>
</comment>
<dbReference type="Proteomes" id="UP001148838">
    <property type="component" value="Unassembled WGS sequence"/>
</dbReference>
<proteinExistence type="predicted"/>
<dbReference type="Gene3D" id="3.30.420.10">
    <property type="entry name" value="Ribonuclease H-like superfamily/Ribonuclease H"/>
    <property type="match status" value="1"/>
</dbReference>
<gene>
    <name evidence="1" type="ORF">ANN_14607</name>
</gene>
<protein>
    <submittedName>
        <fullName evidence="1">Uncharacterized protein</fullName>
    </submittedName>
</protein>
<accession>A0ABQ8SYW7</accession>
<dbReference type="EMBL" id="JAJSOF020000019">
    <property type="protein sequence ID" value="KAJ4438660.1"/>
    <property type="molecule type" value="Genomic_DNA"/>
</dbReference>
<name>A0ABQ8SYW7_PERAM</name>
<reference evidence="1 2" key="1">
    <citation type="journal article" date="2022" name="Allergy">
        <title>Genome assembly and annotation of Periplaneta americana reveal a comprehensive cockroach allergen profile.</title>
        <authorList>
            <person name="Wang L."/>
            <person name="Xiong Q."/>
            <person name="Saelim N."/>
            <person name="Wang L."/>
            <person name="Nong W."/>
            <person name="Wan A.T."/>
            <person name="Shi M."/>
            <person name="Liu X."/>
            <person name="Cao Q."/>
            <person name="Hui J.H.L."/>
            <person name="Sookrung N."/>
            <person name="Leung T.F."/>
            <person name="Tungtrongchitr A."/>
            <person name="Tsui S.K.W."/>
        </authorList>
    </citation>
    <scope>NUCLEOTIDE SEQUENCE [LARGE SCALE GENOMIC DNA]</scope>
    <source>
        <strain evidence="1">PWHHKU_190912</strain>
    </source>
</reference>
<organism evidence="1 2">
    <name type="scientific">Periplaneta americana</name>
    <name type="common">American cockroach</name>
    <name type="synonym">Blatta americana</name>
    <dbReference type="NCBI Taxonomy" id="6978"/>
    <lineage>
        <taxon>Eukaryota</taxon>
        <taxon>Metazoa</taxon>
        <taxon>Ecdysozoa</taxon>
        <taxon>Arthropoda</taxon>
        <taxon>Hexapoda</taxon>
        <taxon>Insecta</taxon>
        <taxon>Pterygota</taxon>
        <taxon>Neoptera</taxon>
        <taxon>Polyneoptera</taxon>
        <taxon>Dictyoptera</taxon>
        <taxon>Blattodea</taxon>
        <taxon>Blattoidea</taxon>
        <taxon>Blattidae</taxon>
        <taxon>Blattinae</taxon>
        <taxon>Periplaneta</taxon>
    </lineage>
</organism>
<evidence type="ECO:0000313" key="2">
    <source>
        <dbReference type="Proteomes" id="UP001148838"/>
    </source>
</evidence>
<dbReference type="InterPro" id="IPR036397">
    <property type="entry name" value="RNaseH_sf"/>
</dbReference>
<keyword evidence="2" id="KW-1185">Reference proteome</keyword>
<sequence>MGHSPVIYPQYAEPESREVKCSANDKSALYRYKTSANDKSALYRYKTPSIDYSRICNRKRISEKSRRLKIQYSRRRSLYKRPPEATGSLDRPPWNVTTRRWMASAMNTRGGPTRGRSFASDRRPWGKLPKQEWCMASSAVGTASSIRQNASYEVYEEVGCVSSDGSTRRADIIIIDRQKDKGVILDPTISFEIYEQQPQEKWQAEGGDSRSCVGIVQVVNDLGRIEWLRVGGRERGDCFIKPAEGVCILEFPGKWIGRGGSVPWPPRSPDLTLFVWEQMRNLVYATPVESEDDLVARIFAAAADVTFVYGSMEPRDLRSAVMSMLLLIEAGLSVKSAIYSIMWEHCNRKPRD</sequence>
<evidence type="ECO:0000313" key="1">
    <source>
        <dbReference type="EMBL" id="KAJ4438660.1"/>
    </source>
</evidence>